<feature type="region of interest" description="Disordered" evidence="5">
    <location>
        <begin position="1"/>
        <end position="182"/>
    </location>
</feature>
<feature type="region of interest" description="Disordered" evidence="5">
    <location>
        <begin position="253"/>
        <end position="343"/>
    </location>
</feature>
<feature type="compositionally biased region" description="Basic and acidic residues" evidence="5">
    <location>
        <begin position="16"/>
        <end position="27"/>
    </location>
</feature>
<evidence type="ECO:0000256" key="1">
    <source>
        <dbReference type="ARBA" id="ARBA00004604"/>
    </source>
</evidence>
<evidence type="ECO:0000256" key="2">
    <source>
        <dbReference type="ARBA" id="ARBA00009087"/>
    </source>
</evidence>
<feature type="compositionally biased region" description="Acidic residues" evidence="5">
    <location>
        <begin position="155"/>
        <end position="182"/>
    </location>
</feature>
<feature type="compositionally biased region" description="Basic and acidic residues" evidence="5">
    <location>
        <begin position="81"/>
        <end position="100"/>
    </location>
</feature>
<dbReference type="InterPro" id="IPR012580">
    <property type="entry name" value="NUC153"/>
</dbReference>
<name>A0A7N0TJJ7_KALFE</name>
<feature type="region of interest" description="Disordered" evidence="5">
    <location>
        <begin position="627"/>
        <end position="647"/>
    </location>
</feature>
<dbReference type="Gramene" id="Kaladp0039s0074.1.v1.1">
    <property type="protein sequence ID" value="Kaladp0039s0074.1.v1.1"/>
    <property type="gene ID" value="Kaladp0039s0074.v1.1"/>
</dbReference>
<accession>A0A7N0TJJ7</accession>
<dbReference type="GO" id="GO:0006364">
    <property type="term" value="P:rRNA processing"/>
    <property type="evidence" value="ECO:0007669"/>
    <property type="project" value="InterPro"/>
</dbReference>
<keyword evidence="3" id="KW-0175">Coiled coil</keyword>
<dbReference type="GO" id="GO:0003723">
    <property type="term" value="F:RNA binding"/>
    <property type="evidence" value="ECO:0007669"/>
    <property type="project" value="TreeGrafter"/>
</dbReference>
<feature type="compositionally biased region" description="Acidic residues" evidence="5">
    <location>
        <begin position="264"/>
        <end position="342"/>
    </location>
</feature>
<feature type="compositionally biased region" description="Acidic residues" evidence="5">
    <location>
        <begin position="126"/>
        <end position="147"/>
    </location>
</feature>
<dbReference type="EnsemblPlants" id="Kaladp0039s0074.1.v1.1">
    <property type="protein sequence ID" value="Kaladp0039s0074.1.v1.1"/>
    <property type="gene ID" value="Kaladp0039s0074.v1.1"/>
</dbReference>
<dbReference type="PANTHER" id="PTHR12202">
    <property type="entry name" value="ESF1 HOMOLOG"/>
    <property type="match status" value="1"/>
</dbReference>
<feature type="compositionally biased region" description="Basic and acidic residues" evidence="5">
    <location>
        <begin position="49"/>
        <end position="61"/>
    </location>
</feature>
<sequence>MGSSKKASSAKRKSGNKGERRSKDVVTDARFASVHSDPRFQNIPRREKKVSIDPRFDKMFTDRNFGSSAAPVDKRGRRKERKENPLQRYYQLEEEKRKDEESEESEEEEEKQKPDKVELKSGGVLEESESEEEDGLPSDDESDDMESYDSQLSDVEVDTDDEIMIGESDSDTDEQEESVPEIDQETNRLAAVNLDWHHIKAVDLYALLNSFLPDGGRIISVSVYPSEFGLQRMKEEAVRGPVGLFDEDNKKSVEKKKKHVNRSDEEDDSQDEDESRSDEEDDSQDKDENGNDNEDDSQDGDEYGNDDEDEIDSQDEDDIRNENDGDGEDQFEDGEEDEEDKDYIDARIRNYEKTRLRYYFAVVCCDSVATANHLYKECDGIEIMQSSNKLDLRYIPDSMEFGQQARDVATQVPSGYKPSDFFTKALQLSKPVLTWDEDEPERAKTLKRKFNADELDKLELNEFLASDDSESDDEDEDGGADNQPAKKHNKVDAYRSLLSGGGAEEDDDSDDEDDDGQDMEVTFNTGLEEISKRILEKRENKSETVWEAHLRKRKEKRKAKKSKKDSEEESDADNDSEGTDDFFNDGPRLKKRKVGDKKIKNNAELDKEAGASRAELELLLADDKGTDSHVKGYKIKPEKTKGMKGKEVVTVEKLPEADLDDPRFQSLFKNPLFALDPTDPQFKRSAAYRRQLAEKQKNAEQDARSAKDY</sequence>
<feature type="compositionally biased region" description="Basic and acidic residues" evidence="5">
    <location>
        <begin position="110"/>
        <end position="119"/>
    </location>
</feature>
<dbReference type="InterPro" id="IPR056750">
    <property type="entry name" value="RRM_ESF1"/>
</dbReference>
<dbReference type="Pfam" id="PF08159">
    <property type="entry name" value="NUC153"/>
    <property type="match status" value="1"/>
</dbReference>
<dbReference type="AlphaFoldDB" id="A0A7N0TJJ7"/>
<comment type="similarity">
    <text evidence="2">Belongs to the ESF1 family.</text>
</comment>
<feature type="compositionally biased region" description="Basic and acidic residues" evidence="5">
    <location>
        <begin position="529"/>
        <end position="549"/>
    </location>
</feature>
<reference evidence="8" key="1">
    <citation type="submission" date="2021-01" db="UniProtKB">
        <authorList>
            <consortium name="EnsemblPlants"/>
        </authorList>
    </citation>
    <scope>IDENTIFICATION</scope>
</reference>
<keyword evidence="4" id="KW-0539">Nucleus</keyword>
<evidence type="ECO:0000256" key="4">
    <source>
        <dbReference type="ARBA" id="ARBA00023242"/>
    </source>
</evidence>
<feature type="region of interest" description="Disordered" evidence="5">
    <location>
        <begin position="678"/>
        <end position="709"/>
    </location>
</feature>
<dbReference type="InterPro" id="IPR039754">
    <property type="entry name" value="Esf1"/>
</dbReference>
<feature type="compositionally biased region" description="Basic and acidic residues" evidence="5">
    <location>
        <begin position="691"/>
        <end position="709"/>
    </location>
</feature>
<comment type="subcellular location">
    <subcellularLocation>
        <location evidence="1">Nucleus</location>
        <location evidence="1">Nucleolus</location>
    </subcellularLocation>
</comment>
<feature type="domain" description="ESF1 RRM" evidence="7">
    <location>
        <begin position="318"/>
        <end position="410"/>
    </location>
</feature>
<feature type="compositionally biased region" description="Acidic residues" evidence="5">
    <location>
        <begin position="503"/>
        <end position="518"/>
    </location>
</feature>
<evidence type="ECO:0000259" key="6">
    <source>
        <dbReference type="Pfam" id="PF08159"/>
    </source>
</evidence>
<evidence type="ECO:0000256" key="5">
    <source>
        <dbReference type="SAM" id="MobiDB-lite"/>
    </source>
</evidence>
<protein>
    <recommendedName>
        <fullName evidence="10">NUC153 domain-containing protein</fullName>
    </recommendedName>
</protein>
<keyword evidence="9" id="KW-1185">Reference proteome</keyword>
<feature type="compositionally biased region" description="Acidic residues" evidence="5">
    <location>
        <begin position="465"/>
        <end position="479"/>
    </location>
</feature>
<dbReference type="Pfam" id="PF25121">
    <property type="entry name" value="RRM_ESF1"/>
    <property type="match status" value="2"/>
</dbReference>
<evidence type="ECO:0000259" key="7">
    <source>
        <dbReference type="Pfam" id="PF25121"/>
    </source>
</evidence>
<evidence type="ECO:0000256" key="3">
    <source>
        <dbReference type="ARBA" id="ARBA00023054"/>
    </source>
</evidence>
<feature type="compositionally biased region" description="Basic residues" evidence="5">
    <location>
        <begin position="550"/>
        <end position="563"/>
    </location>
</feature>
<dbReference type="GO" id="GO:0005730">
    <property type="term" value="C:nucleolus"/>
    <property type="evidence" value="ECO:0007669"/>
    <property type="project" value="UniProtKB-SubCell"/>
</dbReference>
<dbReference type="PANTHER" id="PTHR12202:SF0">
    <property type="entry name" value="ESF1 HOMOLOG"/>
    <property type="match status" value="1"/>
</dbReference>
<feature type="compositionally biased region" description="Basic and acidic residues" evidence="5">
    <location>
        <begin position="596"/>
        <end position="611"/>
    </location>
</feature>
<dbReference type="OMA" id="YEMEMSW"/>
<organism evidence="8 9">
    <name type="scientific">Kalanchoe fedtschenkoi</name>
    <name type="common">Lavender scallops</name>
    <name type="synonym">South American air plant</name>
    <dbReference type="NCBI Taxonomy" id="63787"/>
    <lineage>
        <taxon>Eukaryota</taxon>
        <taxon>Viridiplantae</taxon>
        <taxon>Streptophyta</taxon>
        <taxon>Embryophyta</taxon>
        <taxon>Tracheophyta</taxon>
        <taxon>Spermatophyta</taxon>
        <taxon>Magnoliopsida</taxon>
        <taxon>eudicotyledons</taxon>
        <taxon>Gunneridae</taxon>
        <taxon>Pentapetalae</taxon>
        <taxon>Saxifragales</taxon>
        <taxon>Crassulaceae</taxon>
        <taxon>Kalanchoe</taxon>
    </lineage>
</organism>
<proteinExistence type="inferred from homology"/>
<feature type="domain" description="ESF1 RRM" evidence="7">
    <location>
        <begin position="186"/>
        <end position="277"/>
    </location>
</feature>
<dbReference type="Proteomes" id="UP000594263">
    <property type="component" value="Unplaced"/>
</dbReference>
<evidence type="ECO:0000313" key="8">
    <source>
        <dbReference type="EnsemblPlants" id="Kaladp0039s0074.1.v1.1"/>
    </source>
</evidence>
<feature type="domain" description="NUC153" evidence="6">
    <location>
        <begin position="661"/>
        <end position="685"/>
    </location>
</feature>
<feature type="compositionally biased region" description="Acidic residues" evidence="5">
    <location>
        <begin position="567"/>
        <end position="583"/>
    </location>
</feature>
<evidence type="ECO:0008006" key="10">
    <source>
        <dbReference type="Google" id="ProtNLM"/>
    </source>
</evidence>
<evidence type="ECO:0000313" key="9">
    <source>
        <dbReference type="Proteomes" id="UP000594263"/>
    </source>
</evidence>
<feature type="region of interest" description="Disordered" evidence="5">
    <location>
        <begin position="465"/>
        <end position="611"/>
    </location>
</feature>